<evidence type="ECO:0000313" key="1">
    <source>
        <dbReference type="EMBL" id="KAI5672338.1"/>
    </source>
</evidence>
<name>A0ACC0BID1_CATRO</name>
<reference evidence="2" key="1">
    <citation type="journal article" date="2023" name="Nat. Plants">
        <title>Single-cell RNA sequencing provides a high-resolution roadmap for understanding the multicellular compartmentation of specialized metabolism.</title>
        <authorList>
            <person name="Sun S."/>
            <person name="Shen X."/>
            <person name="Li Y."/>
            <person name="Li Y."/>
            <person name="Wang S."/>
            <person name="Li R."/>
            <person name="Zhang H."/>
            <person name="Shen G."/>
            <person name="Guo B."/>
            <person name="Wei J."/>
            <person name="Xu J."/>
            <person name="St-Pierre B."/>
            <person name="Chen S."/>
            <person name="Sun C."/>
        </authorList>
    </citation>
    <scope>NUCLEOTIDE SEQUENCE [LARGE SCALE GENOMIC DNA]</scope>
</reference>
<gene>
    <name evidence="1" type="ORF">M9H77_12702</name>
</gene>
<comment type="caution">
    <text evidence="1">The sequence shown here is derived from an EMBL/GenBank/DDBJ whole genome shotgun (WGS) entry which is preliminary data.</text>
</comment>
<dbReference type="EMBL" id="CM044703">
    <property type="protein sequence ID" value="KAI5672338.1"/>
    <property type="molecule type" value="Genomic_DNA"/>
</dbReference>
<dbReference type="Proteomes" id="UP001060085">
    <property type="component" value="Linkage Group LG03"/>
</dbReference>
<evidence type="ECO:0000313" key="2">
    <source>
        <dbReference type="Proteomes" id="UP001060085"/>
    </source>
</evidence>
<organism evidence="1 2">
    <name type="scientific">Catharanthus roseus</name>
    <name type="common">Madagascar periwinkle</name>
    <name type="synonym">Vinca rosea</name>
    <dbReference type="NCBI Taxonomy" id="4058"/>
    <lineage>
        <taxon>Eukaryota</taxon>
        <taxon>Viridiplantae</taxon>
        <taxon>Streptophyta</taxon>
        <taxon>Embryophyta</taxon>
        <taxon>Tracheophyta</taxon>
        <taxon>Spermatophyta</taxon>
        <taxon>Magnoliopsida</taxon>
        <taxon>eudicotyledons</taxon>
        <taxon>Gunneridae</taxon>
        <taxon>Pentapetalae</taxon>
        <taxon>asterids</taxon>
        <taxon>lamiids</taxon>
        <taxon>Gentianales</taxon>
        <taxon>Apocynaceae</taxon>
        <taxon>Rauvolfioideae</taxon>
        <taxon>Vinceae</taxon>
        <taxon>Catharanthinae</taxon>
        <taxon>Catharanthus</taxon>
    </lineage>
</organism>
<keyword evidence="2" id="KW-1185">Reference proteome</keyword>
<accession>A0ACC0BID1</accession>
<protein>
    <submittedName>
        <fullName evidence="1">Uncharacterized protein</fullName>
    </submittedName>
</protein>
<proteinExistence type="predicted"/>
<sequence>MTRDAQETVKLLQCLVTRAMAKRMEEEHQGKIAIFKKMTQDLASQTLLFSELQVEEAKETSLEDLEASKPNREEDLSPIAGGKILLPSMIGHSKGGGKANDVSRLDMQEHQ</sequence>